<dbReference type="RefSeq" id="WP_368390876.1">
    <property type="nucleotide sequence ID" value="NZ_JBFRYC010000002.1"/>
</dbReference>
<organism evidence="1 2">
    <name type="scientific">Thioclava arctica</name>
    <dbReference type="NCBI Taxonomy" id="3238301"/>
    <lineage>
        <taxon>Bacteria</taxon>
        <taxon>Pseudomonadati</taxon>
        <taxon>Pseudomonadota</taxon>
        <taxon>Alphaproteobacteria</taxon>
        <taxon>Rhodobacterales</taxon>
        <taxon>Paracoccaceae</taxon>
        <taxon>Thioclava</taxon>
    </lineage>
</organism>
<comment type="caution">
    <text evidence="1">The sequence shown here is derived from an EMBL/GenBank/DDBJ whole genome shotgun (WGS) entry which is preliminary data.</text>
</comment>
<name>A0ABV3TH10_9RHOB</name>
<evidence type="ECO:0000313" key="1">
    <source>
        <dbReference type="EMBL" id="MEX1660610.1"/>
    </source>
</evidence>
<gene>
    <name evidence="1" type="ORF">AB4874_02965</name>
</gene>
<evidence type="ECO:0000313" key="2">
    <source>
        <dbReference type="Proteomes" id="UP001557465"/>
    </source>
</evidence>
<proteinExistence type="predicted"/>
<keyword evidence="2" id="KW-1185">Reference proteome</keyword>
<accession>A0ABV3TH10</accession>
<reference evidence="1 2" key="1">
    <citation type="journal article" date="2011" name="Int. J. Syst. Evol. Microbiol.">
        <title>Zhongshania antarctica gen. nov., sp. nov. and Zhongshania guokunii sp. nov., gammaproteobacteria respectively isolated from coastal attached (fast) ice and surface seawater of the Antarctic.</title>
        <authorList>
            <person name="Li H.J."/>
            <person name="Zhang X.Y."/>
            <person name="Chen C.X."/>
            <person name="Zhang Y.J."/>
            <person name="Gao Z.M."/>
            <person name="Yu Y."/>
            <person name="Chen X.L."/>
            <person name="Chen B."/>
            <person name="Zhang Y.Z."/>
        </authorList>
    </citation>
    <scope>NUCLEOTIDE SEQUENCE [LARGE SCALE GENOMIC DNA]</scope>
    <source>
        <strain evidence="1 2">15-R06ZXC-3</strain>
    </source>
</reference>
<dbReference type="EMBL" id="JBFRYC010000002">
    <property type="protein sequence ID" value="MEX1660610.1"/>
    <property type="molecule type" value="Genomic_DNA"/>
</dbReference>
<protein>
    <recommendedName>
        <fullName evidence="3">DUF4180 domain-containing protein</fullName>
    </recommendedName>
</protein>
<sequence>MIERMTACPAGITGLDVSGTVLSRDVNEAIRMVAPTDRLLVRVASRFDGYMAELVGGVQRACRDGQATRCALVVPDDMMPEATMQGEGAGFRVFSATQEAERWLAA</sequence>
<dbReference type="Proteomes" id="UP001557465">
    <property type="component" value="Unassembled WGS sequence"/>
</dbReference>
<evidence type="ECO:0008006" key="3">
    <source>
        <dbReference type="Google" id="ProtNLM"/>
    </source>
</evidence>